<gene>
    <name evidence="2" type="ORF">CONPUDRAFT_142353</name>
</gene>
<dbReference type="Proteomes" id="UP000053558">
    <property type="component" value="Unassembled WGS sequence"/>
</dbReference>
<dbReference type="Pfam" id="PF12937">
    <property type="entry name" value="F-box-like"/>
    <property type="match status" value="1"/>
</dbReference>
<dbReference type="RefSeq" id="XP_007765668.1">
    <property type="nucleotide sequence ID" value="XM_007767478.1"/>
</dbReference>
<dbReference type="GeneID" id="19201731"/>
<comment type="caution">
    <text evidence="2">The sequence shown here is derived from an EMBL/GenBank/DDBJ whole genome shotgun (WGS) entry which is preliminary data.</text>
</comment>
<dbReference type="InterPro" id="IPR001810">
    <property type="entry name" value="F-box_dom"/>
</dbReference>
<organism evidence="2 3">
    <name type="scientific">Coniophora puteana (strain RWD-64-598)</name>
    <name type="common">Brown rot fungus</name>
    <dbReference type="NCBI Taxonomy" id="741705"/>
    <lineage>
        <taxon>Eukaryota</taxon>
        <taxon>Fungi</taxon>
        <taxon>Dikarya</taxon>
        <taxon>Basidiomycota</taxon>
        <taxon>Agaricomycotina</taxon>
        <taxon>Agaricomycetes</taxon>
        <taxon>Agaricomycetidae</taxon>
        <taxon>Boletales</taxon>
        <taxon>Coniophorineae</taxon>
        <taxon>Coniophoraceae</taxon>
        <taxon>Coniophora</taxon>
    </lineage>
</organism>
<dbReference type="AlphaFoldDB" id="A0A5M3MYP3"/>
<protein>
    <recommendedName>
        <fullName evidence="1">F-box domain-containing protein</fullName>
    </recommendedName>
</protein>
<name>A0A5M3MYP3_CONPW</name>
<evidence type="ECO:0000313" key="2">
    <source>
        <dbReference type="EMBL" id="EIW83765.1"/>
    </source>
</evidence>
<proteinExistence type="predicted"/>
<dbReference type="EMBL" id="JH711575">
    <property type="protein sequence ID" value="EIW83765.1"/>
    <property type="molecule type" value="Genomic_DNA"/>
</dbReference>
<dbReference type="SUPFAM" id="SSF52047">
    <property type="entry name" value="RNI-like"/>
    <property type="match status" value="1"/>
</dbReference>
<dbReference type="OrthoDB" id="3221235at2759"/>
<dbReference type="KEGG" id="cput:CONPUDRAFT_142353"/>
<feature type="domain" description="F-box" evidence="1">
    <location>
        <begin position="95"/>
        <end position="161"/>
    </location>
</feature>
<evidence type="ECO:0000259" key="1">
    <source>
        <dbReference type="Pfam" id="PF12937"/>
    </source>
</evidence>
<reference evidence="3" key="1">
    <citation type="journal article" date="2012" name="Science">
        <title>The Paleozoic origin of enzymatic lignin decomposition reconstructed from 31 fungal genomes.</title>
        <authorList>
            <person name="Floudas D."/>
            <person name="Binder M."/>
            <person name="Riley R."/>
            <person name="Barry K."/>
            <person name="Blanchette R.A."/>
            <person name="Henrissat B."/>
            <person name="Martinez A.T."/>
            <person name="Otillar R."/>
            <person name="Spatafora J.W."/>
            <person name="Yadav J.S."/>
            <person name="Aerts A."/>
            <person name="Benoit I."/>
            <person name="Boyd A."/>
            <person name="Carlson A."/>
            <person name="Copeland A."/>
            <person name="Coutinho P.M."/>
            <person name="de Vries R.P."/>
            <person name="Ferreira P."/>
            <person name="Findley K."/>
            <person name="Foster B."/>
            <person name="Gaskell J."/>
            <person name="Glotzer D."/>
            <person name="Gorecki P."/>
            <person name="Heitman J."/>
            <person name="Hesse C."/>
            <person name="Hori C."/>
            <person name="Igarashi K."/>
            <person name="Jurgens J.A."/>
            <person name="Kallen N."/>
            <person name="Kersten P."/>
            <person name="Kohler A."/>
            <person name="Kuees U."/>
            <person name="Kumar T.K.A."/>
            <person name="Kuo A."/>
            <person name="LaButti K."/>
            <person name="Larrondo L.F."/>
            <person name="Lindquist E."/>
            <person name="Ling A."/>
            <person name="Lombard V."/>
            <person name="Lucas S."/>
            <person name="Lundell T."/>
            <person name="Martin R."/>
            <person name="McLaughlin D.J."/>
            <person name="Morgenstern I."/>
            <person name="Morin E."/>
            <person name="Murat C."/>
            <person name="Nagy L.G."/>
            <person name="Nolan M."/>
            <person name="Ohm R.A."/>
            <person name="Patyshakuliyeva A."/>
            <person name="Rokas A."/>
            <person name="Ruiz-Duenas F.J."/>
            <person name="Sabat G."/>
            <person name="Salamov A."/>
            <person name="Samejima M."/>
            <person name="Schmutz J."/>
            <person name="Slot J.C."/>
            <person name="St John F."/>
            <person name="Stenlid J."/>
            <person name="Sun H."/>
            <person name="Sun S."/>
            <person name="Syed K."/>
            <person name="Tsang A."/>
            <person name="Wiebenga A."/>
            <person name="Young D."/>
            <person name="Pisabarro A."/>
            <person name="Eastwood D.C."/>
            <person name="Martin F."/>
            <person name="Cullen D."/>
            <person name="Grigoriev I.V."/>
            <person name="Hibbett D.S."/>
        </authorList>
    </citation>
    <scope>NUCLEOTIDE SEQUENCE [LARGE SCALE GENOMIC DNA]</scope>
    <source>
        <strain evidence="3">RWD-64-598 SS2</strain>
    </source>
</reference>
<sequence length="485" mass="53361">MSAPRSMALGEILSLIPRVIDDVNCTLGASPCSPYLNTNANVSLGPLANDARHAVTEYTALLDSLHRAASTLSQCAIKVNESIQAHKRLVSAATRLPPEILGSIFVRALPPMKDAFRETDLDFRFFTYISEGRRVAINFAQVCRNWREIALHCTELWNPIFVKLAPESLGNRSAPVEELVRRANKDDAPLTLVVDASADDIGLFEREKLQEACQGSLAPFQKRCTAIEIDIREGVVLSPLLAHLSHPSGLSRLRLMGDIFPTGPHGPALLDSVRHPALADLTLQAFRQPLDFGRVFTPSSRWDKLVSLQLITGGFANDEAPHQVVRKLLFVCPSLRQLLVRATTDQGFASLQDNIIAPTSMSQQNTLNIDTSEIITSTSLRALVLVVHNTLMGSTLLSLLRCPSLHTLVISPFVMLPSLETFLTHAGSAKRLVITTNYSPVDVAVGKIRDAFPSLAVELANIREGKEWFALPLWYKDREDVAWEA</sequence>
<evidence type="ECO:0000313" key="3">
    <source>
        <dbReference type="Proteomes" id="UP000053558"/>
    </source>
</evidence>
<keyword evidence="3" id="KW-1185">Reference proteome</keyword>
<accession>A0A5M3MYP3</accession>
<dbReference type="Gene3D" id="1.20.1280.50">
    <property type="match status" value="1"/>
</dbReference>